<evidence type="ECO:0000313" key="3">
    <source>
        <dbReference type="Proteomes" id="UP000299102"/>
    </source>
</evidence>
<name>A0A4C1SQM8_EUMVA</name>
<sequence>MFGLPGGAAHAIFKKPTATTIKPSRVIAHAWNAQRERNRRRRRGTSTRRSLNCVHHHRKYICAVSRAYRYSRMADRSDDFEAPRQKSLTHLPAG</sequence>
<gene>
    <name evidence="2" type="ORF">EVAR_3895_1</name>
</gene>
<dbReference type="AlphaFoldDB" id="A0A4C1SQM8"/>
<proteinExistence type="predicted"/>
<organism evidence="2 3">
    <name type="scientific">Eumeta variegata</name>
    <name type="common">Bagworm moth</name>
    <name type="synonym">Eumeta japonica</name>
    <dbReference type="NCBI Taxonomy" id="151549"/>
    <lineage>
        <taxon>Eukaryota</taxon>
        <taxon>Metazoa</taxon>
        <taxon>Ecdysozoa</taxon>
        <taxon>Arthropoda</taxon>
        <taxon>Hexapoda</taxon>
        <taxon>Insecta</taxon>
        <taxon>Pterygota</taxon>
        <taxon>Neoptera</taxon>
        <taxon>Endopterygota</taxon>
        <taxon>Lepidoptera</taxon>
        <taxon>Glossata</taxon>
        <taxon>Ditrysia</taxon>
        <taxon>Tineoidea</taxon>
        <taxon>Psychidae</taxon>
        <taxon>Oiketicinae</taxon>
        <taxon>Eumeta</taxon>
    </lineage>
</organism>
<dbReference type="EMBL" id="BGZK01000014">
    <property type="protein sequence ID" value="GBP04523.1"/>
    <property type="molecule type" value="Genomic_DNA"/>
</dbReference>
<keyword evidence="3" id="KW-1185">Reference proteome</keyword>
<feature type="region of interest" description="Disordered" evidence="1">
    <location>
        <begin position="75"/>
        <end position="94"/>
    </location>
</feature>
<accession>A0A4C1SQM8</accession>
<evidence type="ECO:0000313" key="2">
    <source>
        <dbReference type="EMBL" id="GBP04523.1"/>
    </source>
</evidence>
<feature type="compositionally biased region" description="Basic and acidic residues" evidence="1">
    <location>
        <begin position="75"/>
        <end position="84"/>
    </location>
</feature>
<comment type="caution">
    <text evidence="2">The sequence shown here is derived from an EMBL/GenBank/DDBJ whole genome shotgun (WGS) entry which is preliminary data.</text>
</comment>
<evidence type="ECO:0000256" key="1">
    <source>
        <dbReference type="SAM" id="MobiDB-lite"/>
    </source>
</evidence>
<dbReference type="Proteomes" id="UP000299102">
    <property type="component" value="Unassembled WGS sequence"/>
</dbReference>
<reference evidence="2 3" key="1">
    <citation type="journal article" date="2019" name="Commun. Biol.">
        <title>The bagworm genome reveals a unique fibroin gene that provides high tensile strength.</title>
        <authorList>
            <person name="Kono N."/>
            <person name="Nakamura H."/>
            <person name="Ohtoshi R."/>
            <person name="Tomita M."/>
            <person name="Numata K."/>
            <person name="Arakawa K."/>
        </authorList>
    </citation>
    <scope>NUCLEOTIDE SEQUENCE [LARGE SCALE GENOMIC DNA]</scope>
</reference>
<protein>
    <submittedName>
        <fullName evidence="2">Uncharacterized protein</fullName>
    </submittedName>
</protein>